<protein>
    <submittedName>
        <fullName evidence="1">RCG63133</fullName>
    </submittedName>
</protein>
<name>A6KCY3_RAT</name>
<sequence>MTRLVNMTSDLTTHIYLHRTRAQPSSGRRGDWEALIN</sequence>
<accession>A6KCY3</accession>
<dbReference type="EMBL" id="CH474035">
    <property type="protein sequence ID" value="EDL86809.1"/>
    <property type="molecule type" value="Genomic_DNA"/>
</dbReference>
<dbReference type="AlphaFoldDB" id="A6KCY3"/>
<evidence type="ECO:0000313" key="2">
    <source>
        <dbReference type="Proteomes" id="UP000234681"/>
    </source>
</evidence>
<gene>
    <name evidence="1" type="ORF">rCG_63133</name>
</gene>
<organism evidence="1 2">
    <name type="scientific">Rattus norvegicus</name>
    <name type="common">Rat</name>
    <dbReference type="NCBI Taxonomy" id="10116"/>
    <lineage>
        <taxon>Eukaryota</taxon>
        <taxon>Metazoa</taxon>
        <taxon>Chordata</taxon>
        <taxon>Craniata</taxon>
        <taxon>Vertebrata</taxon>
        <taxon>Euteleostomi</taxon>
        <taxon>Mammalia</taxon>
        <taxon>Eutheria</taxon>
        <taxon>Euarchontoglires</taxon>
        <taxon>Glires</taxon>
        <taxon>Rodentia</taxon>
        <taxon>Myomorpha</taxon>
        <taxon>Muroidea</taxon>
        <taxon>Muridae</taxon>
        <taxon>Murinae</taxon>
        <taxon>Rattus</taxon>
    </lineage>
</organism>
<proteinExistence type="predicted"/>
<dbReference type="Proteomes" id="UP000234681">
    <property type="component" value="Chromosome 7"/>
</dbReference>
<evidence type="ECO:0000313" key="1">
    <source>
        <dbReference type="EMBL" id="EDL86809.1"/>
    </source>
</evidence>
<reference evidence="1 2" key="1">
    <citation type="submission" date="2005-09" db="EMBL/GenBank/DDBJ databases">
        <authorList>
            <person name="Mural R.J."/>
            <person name="Li P.W."/>
            <person name="Adams M.D."/>
            <person name="Amanatides P.G."/>
            <person name="Baden-Tillson H."/>
            <person name="Barnstead M."/>
            <person name="Chin S.H."/>
            <person name="Dew I."/>
            <person name="Evans C.A."/>
            <person name="Ferriera S."/>
            <person name="Flanigan M."/>
            <person name="Fosler C."/>
            <person name="Glodek A."/>
            <person name="Gu Z."/>
            <person name="Holt R.A."/>
            <person name="Jennings D."/>
            <person name="Kraft C.L."/>
            <person name="Lu F."/>
            <person name="Nguyen T."/>
            <person name="Nusskern D.R."/>
            <person name="Pfannkoch C.M."/>
            <person name="Sitter C."/>
            <person name="Sutton G.G."/>
            <person name="Venter J.C."/>
            <person name="Wang Z."/>
            <person name="Woodage T."/>
            <person name="Zheng X.H."/>
            <person name="Zhong F."/>
        </authorList>
    </citation>
    <scope>NUCLEOTIDE SEQUENCE [LARGE SCALE GENOMIC DNA]</scope>
    <source>
        <strain>BN</strain>
        <strain evidence="2">Sprague-Dawley</strain>
    </source>
</reference>